<evidence type="ECO:0000313" key="2">
    <source>
        <dbReference type="Proteomes" id="UP000439903"/>
    </source>
</evidence>
<reference evidence="1 2" key="1">
    <citation type="journal article" date="2019" name="Environ. Microbiol.">
        <title>At the nexus of three kingdoms: the genome of the mycorrhizal fungus Gigaspora margarita provides insights into plant, endobacterial and fungal interactions.</title>
        <authorList>
            <person name="Venice F."/>
            <person name="Ghignone S."/>
            <person name="Salvioli di Fossalunga A."/>
            <person name="Amselem J."/>
            <person name="Novero M."/>
            <person name="Xianan X."/>
            <person name="Sedzielewska Toro K."/>
            <person name="Morin E."/>
            <person name="Lipzen A."/>
            <person name="Grigoriev I.V."/>
            <person name="Henrissat B."/>
            <person name="Martin F.M."/>
            <person name="Bonfante P."/>
        </authorList>
    </citation>
    <scope>NUCLEOTIDE SEQUENCE [LARGE SCALE GENOMIC DNA]</scope>
    <source>
        <strain evidence="1 2">BEG34</strain>
    </source>
</reference>
<dbReference type="EMBL" id="WTPW01000008">
    <property type="protein sequence ID" value="KAF0561622.1"/>
    <property type="molecule type" value="Genomic_DNA"/>
</dbReference>
<dbReference type="Gene3D" id="3.80.10.10">
    <property type="entry name" value="Ribonuclease Inhibitor"/>
    <property type="match status" value="1"/>
</dbReference>
<dbReference type="InterPro" id="IPR032675">
    <property type="entry name" value="LRR_dom_sf"/>
</dbReference>
<dbReference type="Proteomes" id="UP000439903">
    <property type="component" value="Unassembled WGS sequence"/>
</dbReference>
<proteinExistence type="predicted"/>
<organism evidence="1 2">
    <name type="scientific">Gigaspora margarita</name>
    <dbReference type="NCBI Taxonomy" id="4874"/>
    <lineage>
        <taxon>Eukaryota</taxon>
        <taxon>Fungi</taxon>
        <taxon>Fungi incertae sedis</taxon>
        <taxon>Mucoromycota</taxon>
        <taxon>Glomeromycotina</taxon>
        <taxon>Glomeromycetes</taxon>
        <taxon>Diversisporales</taxon>
        <taxon>Gigasporaceae</taxon>
        <taxon>Gigaspora</taxon>
    </lineage>
</organism>
<dbReference type="OrthoDB" id="2362791at2759"/>
<gene>
    <name evidence="1" type="ORF">F8M41_022536</name>
</gene>
<keyword evidence="2" id="KW-1185">Reference proteome</keyword>
<evidence type="ECO:0000313" key="1">
    <source>
        <dbReference type="EMBL" id="KAF0561622.1"/>
    </source>
</evidence>
<name>A0A8H4B563_GIGMA</name>
<sequence length="475" mass="56214">MHRIFGIDDILAEIFKYTELYKLYPCVFVNNQWCKVTMRILWQAPFIPNCFPQPDEKAWKFLKLLARTYLLCLTKDKYEFLENEGLPLPPASPPKFEYPTFMKVLDFSFIYYVADSWIIDENVLEENKIYYQKILRKTLIENLIEQAKNIQFIHLDGNIQAPDLPILNKDTQSLQDLRRLFIHSQINEEIFVKNISAFVKQISEIVKKVEHITIRADAYRDDQEDEAKALAELIEVSSSLKFLEIIGYRTVPEIFKSLLKQSNSLVNLSLKEIDFKQLNQETIESWVPFWFVLKKLQKFTFRKNGNFNQDAVPLIIKIIKSTDMNLQYLELSMIPLTLENRSEIISIIVQFCPNLIHLYIRTLSNSEIESILINCQKLRVLKFYTENNFYEANFTEIAENLPPSLNILNIIITTKYYFPFYDSFKSFIDKLNSNNKLKILNVIKAGYYFQVDDESKQMLMERGIRLNNFNFIRPY</sequence>
<protein>
    <submittedName>
        <fullName evidence="1">RNI-like protein</fullName>
    </submittedName>
</protein>
<comment type="caution">
    <text evidence="1">The sequence shown here is derived from an EMBL/GenBank/DDBJ whole genome shotgun (WGS) entry which is preliminary data.</text>
</comment>
<dbReference type="SUPFAM" id="SSF52047">
    <property type="entry name" value="RNI-like"/>
    <property type="match status" value="1"/>
</dbReference>
<dbReference type="AlphaFoldDB" id="A0A8H4B563"/>
<accession>A0A8H4B563</accession>